<feature type="chain" id="PRO_5002209327" description="Type IV secretion system putative lipoprotein virB7" evidence="3">
    <location>
        <begin position="33"/>
        <end position="141"/>
    </location>
</feature>
<feature type="signal peptide" evidence="3">
    <location>
        <begin position="1"/>
        <end position="32"/>
    </location>
</feature>
<evidence type="ECO:0000256" key="3">
    <source>
        <dbReference type="SAM" id="SignalP"/>
    </source>
</evidence>
<proteinExistence type="predicted"/>
<keyword evidence="2 3" id="KW-0732">Signal</keyword>
<evidence type="ECO:0000313" key="6">
    <source>
        <dbReference type="Proteomes" id="UP000032061"/>
    </source>
</evidence>
<protein>
    <recommendedName>
        <fullName evidence="1">Type IV secretion system putative lipoprotein virB7</fullName>
    </recommendedName>
</protein>
<reference evidence="4 6" key="1">
    <citation type="submission" date="2015-01" db="EMBL/GenBank/DDBJ databases">
        <title>Genome of Flavobacterium hibernum DSM 12611.</title>
        <authorList>
            <person name="Stropko S.J."/>
            <person name="Pipes S.E."/>
            <person name="Newman J.D."/>
        </authorList>
    </citation>
    <scope>NUCLEOTIDE SEQUENCE [LARGE SCALE GENOMIC DNA]</scope>
    <source>
        <strain evidence="4 6">DSM 12611</strain>
    </source>
</reference>
<evidence type="ECO:0000313" key="4">
    <source>
        <dbReference type="EMBL" id="KIO52245.1"/>
    </source>
</evidence>
<reference evidence="5 7" key="2">
    <citation type="submission" date="2016-11" db="EMBL/GenBank/DDBJ databases">
        <title>Whole genomes of Flavobacteriaceae.</title>
        <authorList>
            <person name="Stine C."/>
            <person name="Li C."/>
            <person name="Tadesse D."/>
        </authorList>
    </citation>
    <scope>NUCLEOTIDE SEQUENCE [LARGE SCALE GENOMIC DNA]</scope>
    <source>
        <strain evidence="5 7">ATCC 51468</strain>
    </source>
</reference>
<name>A0A0D0EKU5_9FLAO</name>
<evidence type="ECO:0000256" key="2">
    <source>
        <dbReference type="ARBA" id="ARBA00022729"/>
    </source>
</evidence>
<accession>A0A0D0EKU5</accession>
<keyword evidence="7" id="KW-1185">Reference proteome</keyword>
<dbReference type="Proteomes" id="UP000198302">
    <property type="component" value="Unassembled WGS sequence"/>
</dbReference>
<evidence type="ECO:0000313" key="7">
    <source>
        <dbReference type="Proteomes" id="UP000198302"/>
    </source>
</evidence>
<dbReference type="Proteomes" id="UP000032061">
    <property type="component" value="Unassembled WGS sequence"/>
</dbReference>
<sequence length="141" mass="16098">MDNIKLYIHLNQKTMKKLILLFSLLVILTACSTSDNEENSKDNFNPPDWIIGSWRSDNGTMYTFRNDDIICTSEGNRVSYKDKVAFLKSGKSTYSITETKTNDSYIAEFKVSNKTTIFSFSKISATKITSNEHLSGNYKKH</sequence>
<dbReference type="EMBL" id="MUGX01000013">
    <property type="protein sequence ID" value="OXA87091.1"/>
    <property type="molecule type" value="Genomic_DNA"/>
</dbReference>
<dbReference type="Pfam" id="PF08139">
    <property type="entry name" value="LPAM_1"/>
    <property type="match status" value="1"/>
</dbReference>
<comment type="caution">
    <text evidence="4">The sequence shown here is derived from an EMBL/GenBank/DDBJ whole genome shotgun (WGS) entry which is preliminary data.</text>
</comment>
<dbReference type="InterPro" id="IPR012640">
    <property type="entry name" value="Membr_lipoprot_lipid_attach_CS"/>
</dbReference>
<organism evidence="4 6">
    <name type="scientific">Flavobacterium hibernum</name>
    <dbReference type="NCBI Taxonomy" id="37752"/>
    <lineage>
        <taxon>Bacteria</taxon>
        <taxon>Pseudomonadati</taxon>
        <taxon>Bacteroidota</taxon>
        <taxon>Flavobacteriia</taxon>
        <taxon>Flavobacteriales</taxon>
        <taxon>Flavobacteriaceae</taxon>
        <taxon>Flavobacterium</taxon>
    </lineage>
</organism>
<evidence type="ECO:0000313" key="5">
    <source>
        <dbReference type="EMBL" id="OXA87091.1"/>
    </source>
</evidence>
<evidence type="ECO:0000256" key="1">
    <source>
        <dbReference type="ARBA" id="ARBA00017922"/>
    </source>
</evidence>
<dbReference type="EMBL" id="JPRK01000011">
    <property type="protein sequence ID" value="KIO52245.1"/>
    <property type="molecule type" value="Genomic_DNA"/>
</dbReference>
<dbReference type="PROSITE" id="PS51257">
    <property type="entry name" value="PROKAR_LIPOPROTEIN"/>
    <property type="match status" value="1"/>
</dbReference>
<gene>
    <name evidence="5" type="ORF">B0A73_12320</name>
    <name evidence="4" type="ORF">IW18_14070</name>
</gene>
<dbReference type="AlphaFoldDB" id="A0A0D0EKU5"/>